<dbReference type="InterPro" id="IPR007419">
    <property type="entry name" value="BFD-like_2Fe2S-bd_dom"/>
</dbReference>
<dbReference type="AlphaFoldDB" id="A0A1Y3PJX0"/>
<dbReference type="Proteomes" id="UP000196475">
    <property type="component" value="Unassembled WGS sequence"/>
</dbReference>
<feature type="domain" description="BFD-like [2Fe-2S]-binding" evidence="2">
    <location>
        <begin position="14"/>
        <end position="66"/>
    </location>
</feature>
<reference evidence="4" key="1">
    <citation type="submission" date="2016-06" db="EMBL/GenBank/DDBJ databases">
        <authorList>
            <person name="Nascimento L."/>
            <person name="Pereira R.V."/>
            <person name="Martins L.F."/>
            <person name="Quaggio R.B."/>
            <person name="Silva A.M."/>
            <person name="Setubal J.C."/>
        </authorList>
    </citation>
    <scope>NUCLEOTIDE SEQUENCE [LARGE SCALE GENOMIC DNA]</scope>
</reference>
<dbReference type="InterPro" id="IPR041854">
    <property type="entry name" value="BFD-like_2Fe2S-bd_dom_sf"/>
</dbReference>
<dbReference type="PANTHER" id="PTHR42949:SF3">
    <property type="entry name" value="ANAEROBIC GLYCEROL-3-PHOSPHATE DEHYDROGENASE SUBUNIT B"/>
    <property type="match status" value="1"/>
</dbReference>
<comment type="caution">
    <text evidence="3">The sequence shown here is derived from an EMBL/GenBank/DDBJ whole genome shotgun (WGS) entry which is preliminary data.</text>
</comment>
<evidence type="ECO:0000256" key="1">
    <source>
        <dbReference type="ARBA" id="ARBA00023002"/>
    </source>
</evidence>
<sequence length="119" mass="13292">MNCGWNRFADEFTIICRCEEVTRGEIETAISQGACTPDDIKRITRCGMGPCQSKTCRMPVMAIIAEFIGRPLSQVASPKARFPLFPVHLEVLATMPNRQNAEVIDILLHAIDNREQTGE</sequence>
<gene>
    <name evidence="3" type="ORF">BAA01_05035</name>
</gene>
<dbReference type="GO" id="GO:0016491">
    <property type="term" value="F:oxidoreductase activity"/>
    <property type="evidence" value="ECO:0007669"/>
    <property type="project" value="UniProtKB-KW"/>
</dbReference>
<keyword evidence="1" id="KW-0560">Oxidoreductase</keyword>
<evidence type="ECO:0000313" key="4">
    <source>
        <dbReference type="Proteomes" id="UP000196475"/>
    </source>
</evidence>
<evidence type="ECO:0000259" key="2">
    <source>
        <dbReference type="Pfam" id="PF04324"/>
    </source>
</evidence>
<evidence type="ECO:0000313" key="3">
    <source>
        <dbReference type="EMBL" id="OUM87632.1"/>
    </source>
</evidence>
<dbReference type="Gene3D" id="1.10.10.1100">
    <property type="entry name" value="BFD-like [2Fe-2S]-binding domain"/>
    <property type="match status" value="1"/>
</dbReference>
<organism evidence="3 4">
    <name type="scientific">Bacillus thermozeamaize</name>
    <dbReference type="NCBI Taxonomy" id="230954"/>
    <lineage>
        <taxon>Bacteria</taxon>
        <taxon>Bacillati</taxon>
        <taxon>Bacillota</taxon>
        <taxon>Bacilli</taxon>
        <taxon>Bacillales</taxon>
        <taxon>Bacillaceae</taxon>
        <taxon>Bacillus</taxon>
    </lineage>
</organism>
<dbReference type="PANTHER" id="PTHR42949">
    <property type="entry name" value="ANAEROBIC GLYCEROL-3-PHOSPHATE DEHYDROGENASE SUBUNIT B"/>
    <property type="match status" value="1"/>
</dbReference>
<accession>A0A1Y3PJX0</accession>
<dbReference type="CDD" id="cd19946">
    <property type="entry name" value="GlpA-like_Fer2_BFD-like"/>
    <property type="match status" value="1"/>
</dbReference>
<name>A0A1Y3PJX0_9BACI</name>
<dbReference type="Pfam" id="PF04324">
    <property type="entry name" value="Fer2_BFD"/>
    <property type="match status" value="1"/>
</dbReference>
<protein>
    <recommendedName>
        <fullName evidence="2">BFD-like [2Fe-2S]-binding domain-containing protein</fullName>
    </recommendedName>
</protein>
<dbReference type="InterPro" id="IPR051691">
    <property type="entry name" value="Metab_Enz_Cyan_OpOx_G3PDH"/>
</dbReference>
<dbReference type="EMBL" id="LZRT01000072">
    <property type="protein sequence ID" value="OUM87632.1"/>
    <property type="molecule type" value="Genomic_DNA"/>
</dbReference>
<proteinExistence type="predicted"/>